<feature type="transmembrane region" description="Helical" evidence="1">
    <location>
        <begin position="437"/>
        <end position="457"/>
    </location>
</feature>
<feature type="transmembrane region" description="Helical" evidence="1">
    <location>
        <begin position="97"/>
        <end position="115"/>
    </location>
</feature>
<dbReference type="PANTHER" id="PTHR38454:SF1">
    <property type="entry name" value="INTEGRAL MEMBRANE PROTEIN"/>
    <property type="match status" value="1"/>
</dbReference>
<feature type="transmembrane region" description="Helical" evidence="1">
    <location>
        <begin position="784"/>
        <end position="802"/>
    </location>
</feature>
<keyword evidence="3" id="KW-1185">Reference proteome</keyword>
<feature type="transmembrane region" description="Helical" evidence="1">
    <location>
        <begin position="147"/>
        <end position="163"/>
    </location>
</feature>
<dbReference type="InterPro" id="IPR018580">
    <property type="entry name" value="Uncharacterised_YfhO"/>
</dbReference>
<feature type="transmembrane region" description="Helical" evidence="1">
    <location>
        <begin position="7"/>
        <end position="26"/>
    </location>
</feature>
<feature type="transmembrane region" description="Helical" evidence="1">
    <location>
        <begin position="495"/>
        <end position="513"/>
    </location>
</feature>
<feature type="transmembrane region" description="Helical" evidence="1">
    <location>
        <begin position="168"/>
        <end position="185"/>
    </location>
</feature>
<keyword evidence="1" id="KW-0472">Membrane</keyword>
<organism evidence="2 3">
    <name type="scientific">Flavobacterium fluvii</name>
    <dbReference type="NCBI Taxonomy" id="468056"/>
    <lineage>
        <taxon>Bacteria</taxon>
        <taxon>Pseudomonadati</taxon>
        <taxon>Bacteroidota</taxon>
        <taxon>Flavobacteriia</taxon>
        <taxon>Flavobacteriales</taxon>
        <taxon>Flavobacteriaceae</taxon>
        <taxon>Flavobacterium</taxon>
    </lineage>
</organism>
<dbReference type="EMBL" id="FQWB01000005">
    <property type="protein sequence ID" value="SHG59588.1"/>
    <property type="molecule type" value="Genomic_DNA"/>
</dbReference>
<dbReference type="Proteomes" id="UP000184516">
    <property type="component" value="Unassembled WGS sequence"/>
</dbReference>
<dbReference type="STRING" id="468056.SAMN05443549_10562"/>
<gene>
    <name evidence="2" type="ORF">SAMN05443549_10562</name>
</gene>
<accession>A0A1M5L3K2</accession>
<dbReference type="OrthoDB" id="9772884at2"/>
<feature type="transmembrane region" description="Helical" evidence="1">
    <location>
        <begin position="340"/>
        <end position="361"/>
    </location>
</feature>
<evidence type="ECO:0000313" key="2">
    <source>
        <dbReference type="EMBL" id="SHG59588.1"/>
    </source>
</evidence>
<name>A0A1M5L3K2_9FLAO</name>
<keyword evidence="1" id="KW-0812">Transmembrane</keyword>
<protein>
    <submittedName>
        <fullName evidence="2">Membrane protein YfhO</fullName>
    </submittedName>
</protein>
<sequence>MKQLQKFYPHALVLLGFVLISLIYFYPVLQGKQIFQSDIAQYTGMAKEQNDFRKAEKIEPYWTNSAFGGMPTYQLGAKYPHDYIGMMDDALRFLPRPADYLFLYFLGFYGLLLVLKIDPLKAFFGALAFGFSTYLIIILGVGHNAKAHAIAYMPLVIAGFILVFQKKYIWGGLLTMFAVALEINANHFQMTYYLLIFLLVLSGYFIYQALKEKEYKSLLTSFGVLAIAGIFALGANATNLLATAEYANFSTRGKSELTYNADGTKNVGNSALSRDYITEYSYGIAESFNLIAPRLFGGSNNENIGPDSKMYEFMMGKGVPADQANDFVSGMPTYWGDQPIVAAPAYIGIVVFFLGVLALFADKRKIKYVFLSGAIVALVLSWGKNFPALTDFFIDNVPMYNKFRAVSSIQVILELCFPVLAIMGLQSFFNLEKEARFKVLWQSAAVGFGIIVGLFLLKDSFSFAGANDSYFRESYGPEFVDALKSDRMTLYSADLLRSGFFILLAAGVLWLFVKEKLAQNTAIILVGLLMVFDLFFVDKKYVSTKDFVSRSEVEVPFQETPADTQILQDTTHYRVFEVAGNLSSARASYFHKSIGGYSAVKPRRIQQLFDYQIAKNNIEILNMLNVKYIIQSDSTGASIPIPNPNANGNAWFVKELRAVNSADAEMKALDKLDTKNVAVINYLKFGTMTKIEGGSQFFQKDSLATIQLDLYKPNHLKYTSNNTGNGLAVFSEMYYEKGWNTYIDGKLTDHFPVDYVLRAMRIPAGKHTIEFKFEPQVIQTGSTITLFSSLGMLLLLIGGIYFERKKSLNLKP</sequence>
<feature type="transmembrane region" description="Helical" evidence="1">
    <location>
        <begin position="222"/>
        <end position="242"/>
    </location>
</feature>
<feature type="transmembrane region" description="Helical" evidence="1">
    <location>
        <begin position="122"/>
        <end position="141"/>
    </location>
</feature>
<feature type="transmembrane region" description="Helical" evidence="1">
    <location>
        <begin position="405"/>
        <end position="425"/>
    </location>
</feature>
<proteinExistence type="predicted"/>
<keyword evidence="1" id="KW-1133">Transmembrane helix</keyword>
<dbReference type="AlphaFoldDB" id="A0A1M5L3K2"/>
<dbReference type="RefSeq" id="WP_073370877.1">
    <property type="nucleotide sequence ID" value="NZ_FQWB01000005.1"/>
</dbReference>
<evidence type="ECO:0000313" key="3">
    <source>
        <dbReference type="Proteomes" id="UP000184516"/>
    </source>
</evidence>
<reference evidence="3" key="1">
    <citation type="submission" date="2016-11" db="EMBL/GenBank/DDBJ databases">
        <authorList>
            <person name="Varghese N."/>
            <person name="Submissions S."/>
        </authorList>
    </citation>
    <scope>NUCLEOTIDE SEQUENCE [LARGE SCALE GENOMIC DNA]</scope>
    <source>
        <strain evidence="3">DSM 19978</strain>
    </source>
</reference>
<evidence type="ECO:0000256" key="1">
    <source>
        <dbReference type="SAM" id="Phobius"/>
    </source>
</evidence>
<feature type="transmembrane region" description="Helical" evidence="1">
    <location>
        <begin position="368"/>
        <end position="385"/>
    </location>
</feature>
<dbReference type="Pfam" id="PF09586">
    <property type="entry name" value="YfhO"/>
    <property type="match status" value="1"/>
</dbReference>
<dbReference type="PANTHER" id="PTHR38454">
    <property type="entry name" value="INTEGRAL MEMBRANE PROTEIN-RELATED"/>
    <property type="match status" value="1"/>
</dbReference>
<feature type="transmembrane region" description="Helical" evidence="1">
    <location>
        <begin position="191"/>
        <end position="210"/>
    </location>
</feature>
<feature type="transmembrane region" description="Helical" evidence="1">
    <location>
        <begin position="520"/>
        <end position="537"/>
    </location>
</feature>